<accession>A0ABX0ULP9</accession>
<name>A0ABX0ULP9_9BACT</name>
<evidence type="ECO:0000256" key="1">
    <source>
        <dbReference type="ARBA" id="ARBA00008791"/>
    </source>
</evidence>
<dbReference type="PANTHER" id="PTHR46268:SF6">
    <property type="entry name" value="UNIVERSAL STRESS PROTEIN UP12"/>
    <property type="match status" value="1"/>
</dbReference>
<dbReference type="RefSeq" id="WP_167269110.1">
    <property type="nucleotide sequence ID" value="NZ_JAASQJ010000002.1"/>
</dbReference>
<dbReference type="InterPro" id="IPR006016">
    <property type="entry name" value="UspA"/>
</dbReference>
<dbReference type="PANTHER" id="PTHR46268">
    <property type="entry name" value="STRESS RESPONSE PROTEIN NHAX"/>
    <property type="match status" value="1"/>
</dbReference>
<protein>
    <submittedName>
        <fullName evidence="3">Nucleotide-binding universal stress UspA family protein</fullName>
    </submittedName>
</protein>
<sequence length="287" mass="31691">MKTILVPIDFSQNTNKALSAAKQIASKTGAKLLIMFAYQPYLDDFALPDSVSALPVYQELEDSYREKLNACVSQLQQEGYRADAVWETDGVEPAVLRQASETNASMIVVGRSGAGSLLDKLIGSSATGIALHATCPVLIVPPQATTTNFSKVLYATELEFEEKEVLLDVISLVKQLNGQLTLVKINSDQQLNIQSDKQHVDEIQKELGIGREDIVILDGEQVMKSLEDYCDKVHADLLIVSTRQRGFLEKFLSPGLTKKLTLDTHLPLLVYHQKVCESQFQAPMVIL</sequence>
<dbReference type="Pfam" id="PF00582">
    <property type="entry name" value="Usp"/>
    <property type="match status" value="1"/>
</dbReference>
<dbReference type="EMBL" id="JAASQJ010000002">
    <property type="protein sequence ID" value="NIJ52560.1"/>
    <property type="molecule type" value="Genomic_DNA"/>
</dbReference>
<dbReference type="Proteomes" id="UP001179181">
    <property type="component" value="Unassembled WGS sequence"/>
</dbReference>
<dbReference type="PRINTS" id="PR01438">
    <property type="entry name" value="UNVRSLSTRESS"/>
</dbReference>
<dbReference type="SUPFAM" id="SSF52402">
    <property type="entry name" value="Adenine nucleotide alpha hydrolases-like"/>
    <property type="match status" value="2"/>
</dbReference>
<proteinExistence type="inferred from homology"/>
<comment type="similarity">
    <text evidence="1">Belongs to the universal stress protein A family.</text>
</comment>
<dbReference type="InterPro" id="IPR006015">
    <property type="entry name" value="Universal_stress_UspA"/>
</dbReference>
<comment type="caution">
    <text evidence="3">The sequence shown here is derived from an EMBL/GenBank/DDBJ whole genome shotgun (WGS) entry which is preliminary data.</text>
</comment>
<evidence type="ECO:0000259" key="2">
    <source>
        <dbReference type="Pfam" id="PF00582"/>
    </source>
</evidence>
<organism evidence="3 4">
    <name type="scientific">Dyadobacter arcticus</name>
    <dbReference type="NCBI Taxonomy" id="1078754"/>
    <lineage>
        <taxon>Bacteria</taxon>
        <taxon>Pseudomonadati</taxon>
        <taxon>Bacteroidota</taxon>
        <taxon>Cytophagia</taxon>
        <taxon>Cytophagales</taxon>
        <taxon>Spirosomataceae</taxon>
        <taxon>Dyadobacter</taxon>
    </lineage>
</organism>
<dbReference type="CDD" id="cd00293">
    <property type="entry name" value="USP-like"/>
    <property type="match status" value="1"/>
</dbReference>
<dbReference type="Gene3D" id="3.40.50.12370">
    <property type="match status" value="1"/>
</dbReference>
<feature type="domain" description="UspA" evidence="2">
    <location>
        <begin position="1"/>
        <end position="141"/>
    </location>
</feature>
<evidence type="ECO:0000313" key="4">
    <source>
        <dbReference type="Proteomes" id="UP001179181"/>
    </source>
</evidence>
<gene>
    <name evidence="3" type="ORF">FHS68_001730</name>
</gene>
<evidence type="ECO:0000313" key="3">
    <source>
        <dbReference type="EMBL" id="NIJ52560.1"/>
    </source>
</evidence>
<keyword evidence="4" id="KW-1185">Reference proteome</keyword>
<reference evidence="3 4" key="1">
    <citation type="submission" date="2020-03" db="EMBL/GenBank/DDBJ databases">
        <title>Genomic Encyclopedia of Type Strains, Phase IV (KMG-IV): sequencing the most valuable type-strain genomes for metagenomic binning, comparative biology and taxonomic classification.</title>
        <authorList>
            <person name="Goeker M."/>
        </authorList>
    </citation>
    <scope>NUCLEOTIDE SEQUENCE [LARGE SCALE GENOMIC DNA]</scope>
    <source>
        <strain evidence="3 4">DSM 102865</strain>
    </source>
</reference>